<evidence type="ECO:0000256" key="6">
    <source>
        <dbReference type="ARBA" id="ARBA00023136"/>
    </source>
</evidence>
<evidence type="ECO:0000259" key="8">
    <source>
        <dbReference type="PROSITE" id="PS50850"/>
    </source>
</evidence>
<evidence type="ECO:0000256" key="1">
    <source>
        <dbReference type="ARBA" id="ARBA00004651"/>
    </source>
</evidence>
<accession>S9SR52</accession>
<dbReference type="CDD" id="cd06173">
    <property type="entry name" value="MFS_MefA_like"/>
    <property type="match status" value="1"/>
</dbReference>
<feature type="transmembrane region" description="Helical" evidence="7">
    <location>
        <begin position="352"/>
        <end position="371"/>
    </location>
</feature>
<reference evidence="9 10" key="1">
    <citation type="submission" date="2013-05" db="EMBL/GenBank/DDBJ databases">
        <authorList>
            <person name="Strain E.A."/>
            <person name="Brown E."/>
            <person name="Allard M.W."/>
            <person name="Luo Y.L."/>
        </authorList>
    </citation>
    <scope>NUCLEOTIDE SEQUENCE [LARGE SCALE GENOMIC DNA]</scope>
    <source>
        <strain evidence="9 10">TS-15</strain>
    </source>
</reference>
<keyword evidence="2" id="KW-0813">Transport</keyword>
<evidence type="ECO:0000256" key="2">
    <source>
        <dbReference type="ARBA" id="ARBA00022448"/>
    </source>
</evidence>
<sequence>MRLNIINKDFSSLWLSNLLSILNGRFRELVIPLIVLGLTNSPLVTGLVALSQQLGTVLLAIPIGTWVEKKNKVRVARICHLIYGIGIFTLAYLIALEQLNVAVITFVLFFMGIVSLISGTAFSAMIPSVAGRNKLLEAHTSLEAADAIVTLIGPAIGGFLLAKTGSFITLSICATLSLLSALFISLVRNREIQPQQSIEMATKEKKANFFRQTVDGLKYLIVNTQQLINTIVLSTLGFSTVFIVLTVLLHARISLNFSEELIGILLSSAGIGNIIGVLIMKWFKNRNWLLLLCSLLIISSFGVFVIFSTENFILMCLGMIIFDGALSMAFVVQVSVHQGITPNNYLARVKSATYVIGGLSTMLGTFLAGSIPEFLSSRIALGIGVFVLAIPALYLLKFRKLGVKLSKIKTISMNSNVE</sequence>
<comment type="caution">
    <text evidence="9">The sequence shown here is derived from an EMBL/GenBank/DDBJ whole genome shotgun (WGS) entry which is preliminary data.</text>
</comment>
<dbReference type="InterPro" id="IPR011701">
    <property type="entry name" value="MFS"/>
</dbReference>
<protein>
    <submittedName>
        <fullName evidence="9">Major facilitator superfamily protein</fullName>
    </submittedName>
</protein>
<keyword evidence="4 7" id="KW-0812">Transmembrane</keyword>
<dbReference type="SUPFAM" id="SSF103473">
    <property type="entry name" value="MFS general substrate transporter"/>
    <property type="match status" value="1"/>
</dbReference>
<proteinExistence type="predicted"/>
<dbReference type="Gene3D" id="1.20.1250.20">
    <property type="entry name" value="MFS general substrate transporter like domains"/>
    <property type="match status" value="1"/>
</dbReference>
<evidence type="ECO:0000256" key="5">
    <source>
        <dbReference type="ARBA" id="ARBA00022989"/>
    </source>
</evidence>
<dbReference type="Pfam" id="PF07690">
    <property type="entry name" value="MFS_1"/>
    <property type="match status" value="1"/>
</dbReference>
<evidence type="ECO:0000256" key="7">
    <source>
        <dbReference type="SAM" id="Phobius"/>
    </source>
</evidence>
<dbReference type="PANTHER" id="PTHR23513">
    <property type="entry name" value="INTEGRAL MEMBRANE EFFLUX PROTEIN-RELATED"/>
    <property type="match status" value="1"/>
</dbReference>
<feature type="transmembrane region" description="Helical" evidence="7">
    <location>
        <begin position="287"/>
        <end position="306"/>
    </location>
</feature>
<name>S9SR52_PAEAL</name>
<keyword evidence="6 7" id="KW-0472">Membrane</keyword>
<organism evidence="9 10">
    <name type="scientific">Paenibacillus alvei TS-15</name>
    <dbReference type="NCBI Taxonomy" id="1117108"/>
    <lineage>
        <taxon>Bacteria</taxon>
        <taxon>Bacillati</taxon>
        <taxon>Bacillota</taxon>
        <taxon>Bacilli</taxon>
        <taxon>Bacillales</taxon>
        <taxon>Paenibacillaceae</taxon>
        <taxon>Paenibacillus</taxon>
    </lineage>
</organism>
<gene>
    <name evidence="9" type="ORF">PAALTS15_05723</name>
</gene>
<feature type="transmembrane region" description="Helical" evidence="7">
    <location>
        <begin position="377"/>
        <end position="396"/>
    </location>
</feature>
<dbReference type="Proteomes" id="UP000015344">
    <property type="component" value="Unassembled WGS sequence"/>
</dbReference>
<feature type="transmembrane region" description="Helical" evidence="7">
    <location>
        <begin position="227"/>
        <end position="249"/>
    </location>
</feature>
<evidence type="ECO:0000313" key="9">
    <source>
        <dbReference type="EMBL" id="EPY08202.1"/>
    </source>
</evidence>
<feature type="domain" description="Major facilitator superfamily (MFS) profile" evidence="8">
    <location>
        <begin position="1"/>
        <end position="400"/>
    </location>
</feature>
<keyword evidence="5 7" id="KW-1133">Transmembrane helix</keyword>
<dbReference type="PANTHER" id="PTHR23513:SF6">
    <property type="entry name" value="MAJOR FACILITATOR SUPERFAMILY ASSOCIATED DOMAIN-CONTAINING PROTEIN"/>
    <property type="match status" value="1"/>
</dbReference>
<comment type="subcellular location">
    <subcellularLocation>
        <location evidence="1">Cell membrane</location>
        <topology evidence="1">Multi-pass membrane protein</topology>
    </subcellularLocation>
</comment>
<evidence type="ECO:0000256" key="3">
    <source>
        <dbReference type="ARBA" id="ARBA00022475"/>
    </source>
</evidence>
<dbReference type="AlphaFoldDB" id="S9SR52"/>
<dbReference type="InterPro" id="IPR020846">
    <property type="entry name" value="MFS_dom"/>
</dbReference>
<feature type="transmembrane region" description="Helical" evidence="7">
    <location>
        <begin position="261"/>
        <end position="280"/>
    </location>
</feature>
<feature type="transmembrane region" description="Helical" evidence="7">
    <location>
        <begin position="101"/>
        <end position="130"/>
    </location>
</feature>
<evidence type="ECO:0000313" key="10">
    <source>
        <dbReference type="Proteomes" id="UP000015344"/>
    </source>
</evidence>
<dbReference type="eggNOG" id="COG2814">
    <property type="taxonomic scope" value="Bacteria"/>
</dbReference>
<dbReference type="RefSeq" id="WP_021258652.1">
    <property type="nucleotide sequence ID" value="NZ_ATMT01000020.1"/>
</dbReference>
<dbReference type="PATRIC" id="fig|1117108.3.peg.1198"/>
<keyword evidence="3" id="KW-1003">Cell membrane</keyword>
<dbReference type="EMBL" id="ATMT01000020">
    <property type="protein sequence ID" value="EPY08202.1"/>
    <property type="molecule type" value="Genomic_DNA"/>
</dbReference>
<feature type="transmembrane region" description="Helical" evidence="7">
    <location>
        <begin position="75"/>
        <end position="95"/>
    </location>
</feature>
<dbReference type="GO" id="GO:0022857">
    <property type="term" value="F:transmembrane transporter activity"/>
    <property type="evidence" value="ECO:0007669"/>
    <property type="project" value="InterPro"/>
</dbReference>
<feature type="transmembrane region" description="Helical" evidence="7">
    <location>
        <begin position="312"/>
        <end position="332"/>
    </location>
</feature>
<feature type="transmembrane region" description="Helical" evidence="7">
    <location>
        <begin position="167"/>
        <end position="187"/>
    </location>
</feature>
<dbReference type="InterPro" id="IPR036259">
    <property type="entry name" value="MFS_trans_sf"/>
</dbReference>
<dbReference type="PROSITE" id="PS50850">
    <property type="entry name" value="MFS"/>
    <property type="match status" value="1"/>
</dbReference>
<dbReference type="GO" id="GO:0005886">
    <property type="term" value="C:plasma membrane"/>
    <property type="evidence" value="ECO:0007669"/>
    <property type="project" value="UniProtKB-SubCell"/>
</dbReference>
<evidence type="ECO:0000256" key="4">
    <source>
        <dbReference type="ARBA" id="ARBA00022692"/>
    </source>
</evidence>